<dbReference type="AlphaFoldDB" id="A0A7H9SE95"/>
<dbReference type="EMBL" id="CP057293">
    <property type="protein sequence ID" value="QMF69731.1"/>
    <property type="molecule type" value="Genomic_DNA"/>
</dbReference>
<evidence type="ECO:0000259" key="2">
    <source>
        <dbReference type="Pfam" id="PF04865"/>
    </source>
</evidence>
<dbReference type="Pfam" id="PF04865">
    <property type="entry name" value="Baseplate_J"/>
    <property type="match status" value="1"/>
</dbReference>
<dbReference type="PANTHER" id="PTHR37829:SF3">
    <property type="entry name" value="PROTEIN JAYE-RELATED"/>
    <property type="match status" value="1"/>
</dbReference>
<name>A0A7H9SE95_ECOLX</name>
<feature type="domain" description="Baseplate J-like C-terminal" evidence="4">
    <location>
        <begin position="281"/>
        <end position="355"/>
    </location>
</feature>
<evidence type="ECO:0000256" key="1">
    <source>
        <dbReference type="ARBA" id="ARBA00038087"/>
    </source>
</evidence>
<dbReference type="InterPro" id="IPR058530">
    <property type="entry name" value="Baseplate_J-like_C"/>
</dbReference>
<evidence type="ECO:0000259" key="3">
    <source>
        <dbReference type="Pfam" id="PF26078"/>
    </source>
</evidence>
<gene>
    <name evidence="5" type="ORF">HVY77_12790</name>
    <name evidence="6" type="ORF">HVY77_24225</name>
</gene>
<accession>A0A7H9SE95</accession>
<dbReference type="PANTHER" id="PTHR37829">
    <property type="entry name" value="PHAGE-LIKE ELEMENT PBSX PROTEIN XKDT"/>
    <property type="match status" value="1"/>
</dbReference>
<protein>
    <submittedName>
        <fullName evidence="6">Baseplate J/gp47 family protein</fullName>
    </submittedName>
</protein>
<reference evidence="6 7" key="1">
    <citation type="submission" date="2020-06" db="EMBL/GenBank/DDBJ databases">
        <title>REHAB project genomes.</title>
        <authorList>
            <person name="Shaw L.P."/>
        </authorList>
    </citation>
    <scope>NUCLEOTIDE SEQUENCE [LARGE SCALE GENOMIC DNA]</scope>
    <source>
        <strain evidence="6 7">RHB30-C10</strain>
    </source>
</reference>
<sequence length="362" mass="39213">MPYEIPTMGKLIADGEKDIAYELGLQKLPPVSVEQALNVSFSSQVRDLYDHQSWIKDQIIPSTTSDDETIIKTATYEGVIRKQATFASGPVTFTSQSPLPAETRMQSDTNQVYQVLTSGEVQDGEVTVIVQAEEAGVAGNLAAGAVLTLLSPLPGTGSTGAVTESGITGGADIESIAELLDRLLYVRRNPPVGGALHDYVIWAREVPGVSRAWAWDAWHGPGTVGLAWLYDDREDIVPTREDLKTMEQYLFCHKHPATGVMVGKPGGIEVWPVQVRLIKVHLSIRLTPDSQVNRNAVRANLTALQKTLTPGQMLPVSSLRTAIGMTSGITDYFLNIGEDTTCDVDELITIGEVTWLTASRNG</sequence>
<organism evidence="6 7">
    <name type="scientific">Escherichia coli</name>
    <dbReference type="NCBI Taxonomy" id="562"/>
    <lineage>
        <taxon>Bacteria</taxon>
        <taxon>Pseudomonadati</taxon>
        <taxon>Pseudomonadota</taxon>
        <taxon>Gammaproteobacteria</taxon>
        <taxon>Enterobacterales</taxon>
        <taxon>Enterobacteriaceae</taxon>
        <taxon>Escherichia</taxon>
    </lineage>
</organism>
<dbReference type="InterPro" id="IPR006949">
    <property type="entry name" value="Barrel_Baseplate_J-like"/>
</dbReference>
<dbReference type="Pfam" id="PF26078">
    <property type="entry name" value="Baseplate_J_M"/>
    <property type="match status" value="1"/>
</dbReference>
<dbReference type="InterPro" id="IPR052399">
    <property type="entry name" value="Phage_Baseplate_Assmbl_Protein"/>
</dbReference>
<dbReference type="Pfam" id="PF26079">
    <property type="entry name" value="Baseplate_J_C"/>
    <property type="match status" value="1"/>
</dbReference>
<proteinExistence type="inferred from homology"/>
<dbReference type="Proteomes" id="UP000512322">
    <property type="component" value="Chromosome"/>
</dbReference>
<evidence type="ECO:0000313" key="6">
    <source>
        <dbReference type="EMBL" id="QMF69731.1"/>
    </source>
</evidence>
<dbReference type="InterPro" id="IPR058531">
    <property type="entry name" value="Baseplate_J_M"/>
</dbReference>
<feature type="domain" description="Baseplate J-like central" evidence="3">
    <location>
        <begin position="191"/>
        <end position="271"/>
    </location>
</feature>
<dbReference type="EMBL" id="CP057293">
    <property type="protein sequence ID" value="QMF67772.1"/>
    <property type="molecule type" value="Genomic_DNA"/>
</dbReference>
<evidence type="ECO:0000259" key="4">
    <source>
        <dbReference type="Pfam" id="PF26079"/>
    </source>
</evidence>
<comment type="similarity">
    <text evidence="1">Belongs to the Mu gp47/PBSX XkdT family.</text>
</comment>
<evidence type="ECO:0000313" key="5">
    <source>
        <dbReference type="EMBL" id="QMF67772.1"/>
    </source>
</evidence>
<dbReference type="RefSeq" id="WP_289246342.1">
    <property type="nucleotide sequence ID" value="NZ_BLCD01000008.1"/>
</dbReference>
<feature type="domain" description="Baseplate protein J-like barrel" evidence="2">
    <location>
        <begin position="91"/>
        <end position="170"/>
    </location>
</feature>
<evidence type="ECO:0000313" key="7">
    <source>
        <dbReference type="Proteomes" id="UP000512322"/>
    </source>
</evidence>